<feature type="binding site" evidence="6">
    <location>
        <position position="113"/>
    </location>
    <ligand>
        <name>Mg(2+)</name>
        <dbReference type="ChEBI" id="CHEBI:18420"/>
        <note>catalytic</note>
    </ligand>
</feature>
<evidence type="ECO:0000256" key="2">
    <source>
        <dbReference type="ARBA" id="ARBA00022679"/>
    </source>
</evidence>
<dbReference type="RefSeq" id="WP_024731963.1">
    <property type="nucleotide sequence ID" value="NZ_BAABYU010000001.1"/>
</dbReference>
<dbReference type="NCBIfam" id="NF010675">
    <property type="entry name" value="PRK14072.1"/>
    <property type="match status" value="1"/>
</dbReference>
<comment type="subunit">
    <text evidence="6">Homodimer.</text>
</comment>
<feature type="binding site" evidence="6">
    <location>
        <begin position="141"/>
        <end position="143"/>
    </location>
    <ligand>
        <name>substrate</name>
    </ligand>
</feature>
<evidence type="ECO:0000256" key="5">
    <source>
        <dbReference type="ARBA" id="ARBA00022842"/>
    </source>
</evidence>
<dbReference type="PANTHER" id="PTHR45770">
    <property type="entry name" value="ATP-DEPENDENT 6-PHOSPHOFRUCTOKINASE 1"/>
    <property type="match status" value="1"/>
</dbReference>
<dbReference type="UniPathway" id="UPA00109">
    <property type="reaction ID" value="UER00182"/>
</dbReference>
<keyword evidence="2 6" id="KW-0808">Transferase</keyword>
<dbReference type="GO" id="GO:0047334">
    <property type="term" value="F:diphosphate-fructose-6-phosphate 1-phosphotransferase activity"/>
    <property type="evidence" value="ECO:0007669"/>
    <property type="project" value="UniProtKB-EC"/>
</dbReference>
<keyword evidence="6" id="KW-0324">Glycolysis</keyword>
<dbReference type="EC" id="2.7.1.90" evidence="6"/>
<comment type="caution">
    <text evidence="6">Lacks conserved residue(s) required for the propagation of feature annotation.</text>
</comment>
<feature type="site" description="Important for catalytic activity and substrate specificity; stabilizes the transition state when the phosphoryl donor is PPi; prevents ATP from binding by mimicking the alpha-phosphate group of ATP" evidence="6">
    <location>
        <position position="114"/>
    </location>
</feature>
<feature type="site" description="Important for catalytic activity; stabilizes the transition state when the phosphoryl donor is PPi" evidence="6">
    <location>
        <position position="140"/>
    </location>
</feature>
<evidence type="ECO:0000313" key="8">
    <source>
        <dbReference type="EMBL" id="RGE85023.1"/>
    </source>
</evidence>
<dbReference type="InterPro" id="IPR011404">
    <property type="entry name" value="PPi-PFK"/>
</dbReference>
<keyword evidence="5 6" id="KW-0460">Magnesium</keyword>
<keyword evidence="4 6" id="KW-0418">Kinase</keyword>
<dbReference type="InterPro" id="IPR035966">
    <property type="entry name" value="PKF_sf"/>
</dbReference>
<dbReference type="Gene3D" id="3.40.50.450">
    <property type="match status" value="1"/>
</dbReference>
<keyword evidence="9" id="KW-1185">Reference proteome</keyword>
<evidence type="ECO:0000259" key="7">
    <source>
        <dbReference type="Pfam" id="PF00365"/>
    </source>
</evidence>
<dbReference type="SUPFAM" id="SSF53784">
    <property type="entry name" value="Phosphofructokinase"/>
    <property type="match status" value="1"/>
</dbReference>
<evidence type="ECO:0000256" key="3">
    <source>
        <dbReference type="ARBA" id="ARBA00022723"/>
    </source>
</evidence>
<sequence length="411" mass="45019">MKGNVIVGQSGGPTAAINSSLAGVYRTAKDRGAKKVYGMLHGIQGLMEEKYIDLSEHITNDLDAELLKRTPAAYLGSCRYKLPEIHENREVYEKIFEILDKLDIEAFIYIGGNDSMDTIKKLSDYAIVMGYPTRFIGCPKTIDNDLALTDHTPGYGSAAKYIGTSVKEIIRDSFCLEYSKGLVTIVEIMGRNAGWLTGAAALAKGEDCAGPDLIYLPELTFDLDNFMERIRELLAKKPSVVVAVSEGIHLEDGRYVCELGANVDFVDAFGHKQLTGTAAYLAHYVANEIGCKTRAIELSTLQRSASHCASRVDILEASQVGGAAVKAADEGDNGKMVVLKRISDDPYQCSTEVKDVHKIANDEKLVPREWVNAEGTYVTDEFIAYIKPLIQGDVSPVMVDGIPRHLYKPSH</sequence>
<dbReference type="InterPro" id="IPR022953">
    <property type="entry name" value="ATP_PFK"/>
</dbReference>
<evidence type="ECO:0000256" key="1">
    <source>
        <dbReference type="ARBA" id="ARBA00001946"/>
    </source>
</evidence>
<comment type="similarity">
    <text evidence="6">Belongs to the phosphofructokinase type A (PFKA) family. PPi-dependent PFK group II subfamily. Clade 'B2' sub-subfamily.</text>
</comment>
<gene>
    <name evidence="6" type="primary">pfp</name>
    <name evidence="8" type="ORF">DW016_14120</name>
</gene>
<comment type="pathway">
    <text evidence="6">Carbohydrate degradation; glycolysis; D-glyceraldehyde 3-phosphate and glycerone phosphate from D-glucose: step 3/4.</text>
</comment>
<feature type="domain" description="Phosphofructokinase" evidence="7">
    <location>
        <begin position="5"/>
        <end position="327"/>
    </location>
</feature>
<name>A0A3E3JZ00_9FIRM</name>
<dbReference type="GO" id="GO:0003872">
    <property type="term" value="F:6-phosphofructokinase activity"/>
    <property type="evidence" value="ECO:0007669"/>
    <property type="project" value="UniProtKB-UniRule"/>
</dbReference>
<evidence type="ECO:0000313" key="9">
    <source>
        <dbReference type="Proteomes" id="UP000261080"/>
    </source>
</evidence>
<evidence type="ECO:0000256" key="4">
    <source>
        <dbReference type="ARBA" id="ARBA00022777"/>
    </source>
</evidence>
<comment type="cofactor">
    <cofactor evidence="1 6">
        <name>Mg(2+)</name>
        <dbReference type="ChEBI" id="CHEBI:18420"/>
    </cofactor>
</comment>
<dbReference type="EMBL" id="QVLX01000010">
    <property type="protein sequence ID" value="RGE85023.1"/>
    <property type="molecule type" value="Genomic_DNA"/>
</dbReference>
<dbReference type="Pfam" id="PF00365">
    <property type="entry name" value="PFK"/>
    <property type="match status" value="1"/>
</dbReference>
<comment type="catalytic activity">
    <reaction evidence="6">
        <text>beta-D-fructose 6-phosphate + diphosphate = beta-D-fructose 1,6-bisphosphate + phosphate + H(+)</text>
        <dbReference type="Rhea" id="RHEA:13613"/>
        <dbReference type="ChEBI" id="CHEBI:15378"/>
        <dbReference type="ChEBI" id="CHEBI:32966"/>
        <dbReference type="ChEBI" id="CHEBI:33019"/>
        <dbReference type="ChEBI" id="CHEBI:43474"/>
        <dbReference type="ChEBI" id="CHEBI:57634"/>
        <dbReference type="EC" id="2.7.1.90"/>
    </reaction>
</comment>
<dbReference type="Proteomes" id="UP000261080">
    <property type="component" value="Unassembled WGS sequence"/>
</dbReference>
<keyword evidence="3 6" id="KW-0479">Metal-binding</keyword>
<feature type="active site" description="Proton acceptor" evidence="6">
    <location>
        <position position="143"/>
    </location>
</feature>
<reference evidence="8 9" key="1">
    <citation type="submission" date="2018-08" db="EMBL/GenBank/DDBJ databases">
        <title>A genome reference for cultivated species of the human gut microbiota.</title>
        <authorList>
            <person name="Zou Y."/>
            <person name="Xue W."/>
            <person name="Luo G."/>
        </authorList>
    </citation>
    <scope>NUCLEOTIDE SEQUENCE [LARGE SCALE GENOMIC DNA]</scope>
    <source>
        <strain evidence="8 9">AF37-2AT</strain>
    </source>
</reference>
<dbReference type="GO" id="GO:0046872">
    <property type="term" value="F:metal ion binding"/>
    <property type="evidence" value="ECO:0007669"/>
    <property type="project" value="UniProtKB-KW"/>
</dbReference>
<comment type="activity regulation">
    <text evidence="6">Non-allosteric.</text>
</comment>
<protein>
    <recommendedName>
        <fullName evidence="6">Pyrophosphate--fructose 6-phosphate 1-phosphotransferase</fullName>
        <ecNumber evidence="6">2.7.1.90</ecNumber>
    </recommendedName>
    <alternativeName>
        <fullName evidence="6">6-phosphofructokinase, pyrophosphate dependent</fullName>
    </alternativeName>
    <alternativeName>
        <fullName evidence="6">PPi-dependent phosphofructokinase</fullName>
        <shortName evidence="6">PPi-PFK</shortName>
    </alternativeName>
    <alternativeName>
        <fullName evidence="6">Pyrophosphate-dependent 6-phosphofructose-1-kinase</fullName>
    </alternativeName>
</protein>
<dbReference type="GO" id="GO:0006002">
    <property type="term" value="P:fructose 6-phosphate metabolic process"/>
    <property type="evidence" value="ECO:0007669"/>
    <property type="project" value="InterPro"/>
</dbReference>
<feature type="binding site" evidence="6">
    <location>
        <position position="12"/>
    </location>
    <ligand>
        <name>diphosphate</name>
        <dbReference type="ChEBI" id="CHEBI:33019"/>
    </ligand>
</feature>
<dbReference type="InterPro" id="IPR050929">
    <property type="entry name" value="PFKA"/>
</dbReference>
<dbReference type="GO" id="GO:0005737">
    <property type="term" value="C:cytoplasm"/>
    <property type="evidence" value="ECO:0007669"/>
    <property type="project" value="UniProtKB-SubCell"/>
</dbReference>
<comment type="caution">
    <text evidence="8">The sequence shown here is derived from an EMBL/GenBank/DDBJ whole genome shotgun (WGS) entry which is preliminary data.</text>
</comment>
<proteinExistence type="inferred from homology"/>
<feature type="binding site" evidence="6">
    <location>
        <begin position="189"/>
        <end position="191"/>
    </location>
    <ligand>
        <name>substrate</name>
    </ligand>
</feature>
<dbReference type="HAMAP" id="MF_01978">
    <property type="entry name" value="Phosphofructokinase_II_B2"/>
    <property type="match status" value="1"/>
</dbReference>
<dbReference type="PRINTS" id="PR00476">
    <property type="entry name" value="PHFRCTKINASE"/>
</dbReference>
<feature type="binding site" evidence="6">
    <location>
        <position position="246"/>
    </location>
    <ligand>
        <name>substrate</name>
    </ligand>
</feature>
<dbReference type="OrthoDB" id="9802503at2"/>
<keyword evidence="6" id="KW-0963">Cytoplasm</keyword>
<dbReference type="GeneID" id="97191995"/>
<dbReference type="AlphaFoldDB" id="A0A3E3JZ00"/>
<evidence type="ECO:0000256" key="6">
    <source>
        <dbReference type="HAMAP-Rule" id="MF_01978"/>
    </source>
</evidence>
<accession>A0A3E3JZ00</accession>
<dbReference type="PIRSF" id="PIRSF036483">
    <property type="entry name" value="PFK_XF0274"/>
    <property type="match status" value="1"/>
</dbReference>
<dbReference type="Gene3D" id="3.40.50.460">
    <property type="entry name" value="Phosphofructokinase domain"/>
    <property type="match status" value="1"/>
</dbReference>
<comment type="subcellular location">
    <subcellularLocation>
        <location evidence="6">Cytoplasm</location>
    </subcellularLocation>
</comment>
<organism evidence="8 9">
    <name type="scientific">Sellimonas intestinalis</name>
    <dbReference type="NCBI Taxonomy" id="1653434"/>
    <lineage>
        <taxon>Bacteria</taxon>
        <taxon>Bacillati</taxon>
        <taxon>Bacillota</taxon>
        <taxon>Clostridia</taxon>
        <taxon>Lachnospirales</taxon>
        <taxon>Lachnospiraceae</taxon>
        <taxon>Sellimonas</taxon>
    </lineage>
</organism>
<dbReference type="InterPro" id="IPR000023">
    <property type="entry name" value="Phosphofructokinase_dom"/>
</dbReference>
<comment type="function">
    <text evidence="6">Catalyzes the phosphorylation of D-fructose 6-phosphate, the first committing step of glycolysis. Uses inorganic phosphate (PPi) as phosphoryl donor instead of ATP like common ATP-dependent phosphofructokinases (ATP-PFKs), which renders the reaction reversible, and can thus function both in glycolysis and gluconeogenesis. Consistently, PPi-PFK can replace the enzymes of both the forward (ATP-PFK) and reverse (fructose-bisphosphatase (FBPase)) reactions.</text>
</comment>